<dbReference type="CDD" id="cd00102">
    <property type="entry name" value="IPT"/>
    <property type="match status" value="1"/>
</dbReference>
<dbReference type="InterPro" id="IPR013783">
    <property type="entry name" value="Ig-like_fold"/>
</dbReference>
<reference evidence="6" key="1">
    <citation type="submission" date="2020-05" db="EMBL/GenBank/DDBJ databases">
        <title>Mycena genomes resolve the evolution of fungal bioluminescence.</title>
        <authorList>
            <person name="Tsai I.J."/>
        </authorList>
    </citation>
    <scope>NUCLEOTIDE SEQUENCE</scope>
    <source>
        <strain evidence="6">171206Taipei</strain>
    </source>
</reference>
<accession>A0A8H6WHT7</accession>
<dbReference type="PROSITE" id="PS50297">
    <property type="entry name" value="ANK_REP_REGION"/>
    <property type="match status" value="2"/>
</dbReference>
<feature type="compositionally biased region" description="Polar residues" evidence="3">
    <location>
        <begin position="983"/>
        <end position="995"/>
    </location>
</feature>
<feature type="region of interest" description="Disordered" evidence="3">
    <location>
        <begin position="954"/>
        <end position="1009"/>
    </location>
</feature>
<evidence type="ECO:0000256" key="2">
    <source>
        <dbReference type="PROSITE-ProRule" id="PRU00023"/>
    </source>
</evidence>
<feature type="domain" description="IPT/TIG" evidence="5">
    <location>
        <begin position="510"/>
        <end position="598"/>
    </location>
</feature>
<proteinExistence type="predicted"/>
<sequence>MSNSPSSAPGTDSRSASPQTPSEIQFDVDINTDFGPWYTSDPERLVSAHPSWLDPALLHPQKVEETEEILQLDDLIHGYDDPVSPGSFSQQELSIPQPNFMSSTPFNFLQSSAFTTSQPERSLASSSAPSPVPTSRRLQNEAPRVVLPPKESCYNLAIMFPNSPEGGMKSRVETQIRATLQLADSSSSSDPANYNCVGSWKYLQLPPGTSTKRRTRKQGKVDPLPEDILHLTATVTCASSPDTRVHSCTSCQKREAKRLAKKLAARVRPSRSDSESGDDVNQKPKGKPQEDTTSIIQFNCAEIQDFAKGSVALPLRITCYCRHHREKVGFNIQFTMMDHIGRIVATGLTGPIMITDDHKTPGSKGAELIPSSMEWSQSQPSPEVKAPSKRKKDCVAIASTKKRPKPYDVPKTGRRSREASVIESAPSPSSSYPDTRASTPGLLANVVPPLQQPSSLESDSSADVPATPPDYSMLVEPTEEPFVCQPTAPLPHVLPLSLFATSQPPQSATFPTIHRLIPSCGPTHGGTEVTILGANFHPSLQLDCVFGDVVAGSTHRWSDNTLVCILPPQTTPCVVPVWFNNFTKPDSSNSSTPLFTYSDESDRALMELALQVVGLKMTGKIENAKNIAMRIVGNVANETPSIPSGSVVGAPQMASEFETRVLKLLSVLDTSVDIPSAKRISLEAAISYPSPQGQTLLHLAVFLGLDTLVGFLIARGVDLDLRDRSGCTALHLAAIKGSKSCVERLLREGADVEIVDARGKSPQEVASVGGLFDGLLPDNVVEVADEDEAHWGDAESDDNGARNPPRRIVDRRRRATSDKWRTLTPRSSSSSLTALPDTPSTAKAFEDEKQAANLITLIQRTLAQFPAPQLPNLPGLPPLPEIPAVPWAALPQLPMVFPVFVPWPAFLGGGEPRDGDDEAKDIPRAARAAQELRGTWEAWEKWVALVAGTVRQADEAPPMYTPRETPEQSSPEPVLEDPPPVAISQTTDTPSTSTRHMGYTPSPPVSEQEVNSYTYQPAETHKKHDRMLMFFWLPILLLSLLWAAHNGVRIAFQSIKGALPLKAGFRT</sequence>
<dbReference type="GO" id="GO:0003712">
    <property type="term" value="F:transcription coregulator activity"/>
    <property type="evidence" value="ECO:0007669"/>
    <property type="project" value="TreeGrafter"/>
</dbReference>
<keyword evidence="7" id="KW-1185">Reference proteome</keyword>
<evidence type="ECO:0000313" key="7">
    <source>
        <dbReference type="Proteomes" id="UP000636479"/>
    </source>
</evidence>
<feature type="compositionally biased region" description="Low complexity" evidence="3">
    <location>
        <begin position="121"/>
        <end position="137"/>
    </location>
</feature>
<dbReference type="SMART" id="SM00248">
    <property type="entry name" value="ANK"/>
    <property type="match status" value="2"/>
</dbReference>
<dbReference type="GO" id="GO:0005634">
    <property type="term" value="C:nucleus"/>
    <property type="evidence" value="ECO:0007669"/>
    <property type="project" value="TreeGrafter"/>
</dbReference>
<dbReference type="GeneID" id="59340052"/>
<evidence type="ECO:0000259" key="5">
    <source>
        <dbReference type="SMART" id="SM00429"/>
    </source>
</evidence>
<evidence type="ECO:0000256" key="4">
    <source>
        <dbReference type="SAM" id="Phobius"/>
    </source>
</evidence>
<dbReference type="SUPFAM" id="SSF48403">
    <property type="entry name" value="Ankyrin repeat"/>
    <property type="match status" value="1"/>
</dbReference>
<dbReference type="GO" id="GO:0003690">
    <property type="term" value="F:double-stranded DNA binding"/>
    <property type="evidence" value="ECO:0007669"/>
    <property type="project" value="TreeGrafter"/>
</dbReference>
<dbReference type="EMBL" id="JACAZF010000001">
    <property type="protein sequence ID" value="KAF7315423.1"/>
    <property type="molecule type" value="Genomic_DNA"/>
</dbReference>
<feature type="transmembrane region" description="Helical" evidence="4">
    <location>
        <begin position="1027"/>
        <end position="1044"/>
    </location>
</feature>
<name>A0A8H6WHT7_9AGAR</name>
<keyword evidence="1 2" id="KW-0040">ANK repeat</keyword>
<dbReference type="Gene3D" id="2.60.40.10">
    <property type="entry name" value="Immunoglobulins"/>
    <property type="match status" value="1"/>
</dbReference>
<dbReference type="GO" id="GO:0006357">
    <property type="term" value="P:regulation of transcription by RNA polymerase II"/>
    <property type="evidence" value="ECO:0007669"/>
    <property type="project" value="TreeGrafter"/>
</dbReference>
<feature type="region of interest" description="Disordered" evidence="3">
    <location>
        <begin position="790"/>
        <end position="839"/>
    </location>
</feature>
<feature type="repeat" description="ANK" evidence="2">
    <location>
        <begin position="725"/>
        <end position="757"/>
    </location>
</feature>
<dbReference type="AlphaFoldDB" id="A0A8H6WHT7"/>
<dbReference type="InterPro" id="IPR002909">
    <property type="entry name" value="IPT_dom"/>
</dbReference>
<dbReference type="PANTHER" id="PTHR23335:SF1">
    <property type="entry name" value="CALMODULIN-BINDING TRANSCRIPTION ACTIVATOR, ISOFORM F"/>
    <property type="match status" value="1"/>
</dbReference>
<dbReference type="PANTHER" id="PTHR23335">
    <property type="entry name" value="CALMODULIN-BINDING TRANSCRIPTION ACTIVATOR CAMTA"/>
    <property type="match status" value="1"/>
</dbReference>
<dbReference type="Proteomes" id="UP000636479">
    <property type="component" value="Unassembled WGS sequence"/>
</dbReference>
<keyword evidence="4" id="KW-1133">Transmembrane helix</keyword>
<dbReference type="InterPro" id="IPR002110">
    <property type="entry name" value="Ankyrin_rpt"/>
</dbReference>
<feature type="compositionally biased region" description="Low complexity" evidence="3">
    <location>
        <begin position="822"/>
        <end position="839"/>
    </location>
</feature>
<organism evidence="6 7">
    <name type="scientific">Mycena indigotica</name>
    <dbReference type="NCBI Taxonomy" id="2126181"/>
    <lineage>
        <taxon>Eukaryota</taxon>
        <taxon>Fungi</taxon>
        <taxon>Dikarya</taxon>
        <taxon>Basidiomycota</taxon>
        <taxon>Agaricomycotina</taxon>
        <taxon>Agaricomycetes</taxon>
        <taxon>Agaricomycetidae</taxon>
        <taxon>Agaricales</taxon>
        <taxon>Marasmiineae</taxon>
        <taxon>Mycenaceae</taxon>
        <taxon>Mycena</taxon>
    </lineage>
</organism>
<evidence type="ECO:0000313" key="6">
    <source>
        <dbReference type="EMBL" id="KAF7315423.1"/>
    </source>
</evidence>
<dbReference type="InterPro" id="IPR036770">
    <property type="entry name" value="Ankyrin_rpt-contain_sf"/>
</dbReference>
<gene>
    <name evidence="6" type="ORF">MIND_00057100</name>
</gene>
<feature type="region of interest" description="Disordered" evidence="3">
    <location>
        <begin position="117"/>
        <end position="144"/>
    </location>
</feature>
<dbReference type="InterPro" id="IPR014756">
    <property type="entry name" value="Ig_E-set"/>
</dbReference>
<feature type="compositionally biased region" description="Polar residues" evidence="3">
    <location>
        <begin position="1"/>
        <end position="23"/>
    </location>
</feature>
<feature type="compositionally biased region" description="Polar residues" evidence="3">
    <location>
        <begin position="452"/>
        <end position="461"/>
    </location>
</feature>
<dbReference type="Pfam" id="PF12796">
    <property type="entry name" value="Ank_2"/>
    <property type="match status" value="1"/>
</dbReference>
<feature type="repeat" description="ANK" evidence="2">
    <location>
        <begin position="692"/>
        <end position="724"/>
    </location>
</feature>
<dbReference type="InterPro" id="IPR057962">
    <property type="entry name" value="SPT23_MGA2_DBD"/>
</dbReference>
<keyword evidence="4" id="KW-0812">Transmembrane</keyword>
<dbReference type="PROSITE" id="PS50088">
    <property type="entry name" value="ANK_REPEAT"/>
    <property type="match status" value="2"/>
</dbReference>
<dbReference type="SMART" id="SM00429">
    <property type="entry name" value="IPT"/>
    <property type="match status" value="1"/>
</dbReference>
<comment type="caution">
    <text evidence="6">The sequence shown here is derived from an EMBL/GenBank/DDBJ whole genome shotgun (WGS) entry which is preliminary data.</text>
</comment>
<dbReference type="Gene3D" id="1.25.40.20">
    <property type="entry name" value="Ankyrin repeat-containing domain"/>
    <property type="match status" value="1"/>
</dbReference>
<feature type="region of interest" description="Disordered" evidence="3">
    <location>
        <begin position="261"/>
        <end position="291"/>
    </location>
</feature>
<evidence type="ECO:0000256" key="3">
    <source>
        <dbReference type="SAM" id="MobiDB-lite"/>
    </source>
</evidence>
<dbReference type="Pfam" id="PF25603">
    <property type="entry name" value="SPT23_MGA2_DBD"/>
    <property type="match status" value="1"/>
</dbReference>
<dbReference type="Pfam" id="PF01833">
    <property type="entry name" value="TIG"/>
    <property type="match status" value="1"/>
</dbReference>
<dbReference type="SUPFAM" id="SSF81296">
    <property type="entry name" value="E set domains"/>
    <property type="match status" value="1"/>
</dbReference>
<dbReference type="RefSeq" id="XP_037225446.1">
    <property type="nucleotide sequence ID" value="XM_037357536.1"/>
</dbReference>
<dbReference type="OrthoDB" id="71307at2759"/>
<feature type="region of interest" description="Disordered" evidence="3">
    <location>
        <begin position="357"/>
        <end position="473"/>
    </location>
</feature>
<protein>
    <recommendedName>
        <fullName evidence="5">IPT/TIG domain-containing protein</fullName>
    </recommendedName>
</protein>
<feature type="region of interest" description="Disordered" evidence="3">
    <location>
        <begin position="1"/>
        <end position="26"/>
    </location>
</feature>
<evidence type="ECO:0000256" key="1">
    <source>
        <dbReference type="ARBA" id="ARBA00023043"/>
    </source>
</evidence>
<feature type="compositionally biased region" description="Low complexity" evidence="3">
    <location>
        <begin position="421"/>
        <end position="431"/>
    </location>
</feature>
<keyword evidence="4" id="KW-0472">Membrane</keyword>